<dbReference type="Proteomes" id="UP000193922">
    <property type="component" value="Unassembled WGS sequence"/>
</dbReference>
<dbReference type="GO" id="GO:0003697">
    <property type="term" value="F:single-stranded DNA binding"/>
    <property type="evidence" value="ECO:0007669"/>
    <property type="project" value="InterPro"/>
</dbReference>
<dbReference type="STRING" id="61395.A0A1Y1W7Y3"/>
<proteinExistence type="predicted"/>
<dbReference type="AlphaFoldDB" id="A0A1Y1W7Y3"/>
<evidence type="ECO:0000313" key="2">
    <source>
        <dbReference type="Proteomes" id="UP000193922"/>
    </source>
</evidence>
<dbReference type="GO" id="GO:0042162">
    <property type="term" value="F:telomeric DNA binding"/>
    <property type="evidence" value="ECO:0007669"/>
    <property type="project" value="TreeGrafter"/>
</dbReference>
<sequence>MDLEPGKPVFLEDVVSQGRSLVGQTVRVTGTLHSFNATLDRAILIDNQHLLVIDTSMLGIIKYYFGQTYQFIGVVTPANPPDECQLISDDLRDDSNYTLEVVVKARVARDVDGLDMGVYRKSVVALRAFLDKVPPV</sequence>
<dbReference type="GO" id="GO:1990879">
    <property type="term" value="C:CST complex"/>
    <property type="evidence" value="ECO:0007669"/>
    <property type="project" value="InterPro"/>
</dbReference>
<dbReference type="InterPro" id="IPR029146">
    <property type="entry name" value="Ten1_animal_plant"/>
</dbReference>
<dbReference type="OrthoDB" id="342190at2759"/>
<dbReference type="GeneID" id="63800319"/>
<dbReference type="EMBL" id="MCFD01000007">
    <property type="protein sequence ID" value="ORX69495.1"/>
    <property type="molecule type" value="Genomic_DNA"/>
</dbReference>
<dbReference type="GO" id="GO:0032211">
    <property type="term" value="P:negative regulation of telomere maintenance via telomerase"/>
    <property type="evidence" value="ECO:0007669"/>
    <property type="project" value="TreeGrafter"/>
</dbReference>
<organism evidence="1 2">
    <name type="scientific">Linderina pennispora</name>
    <dbReference type="NCBI Taxonomy" id="61395"/>
    <lineage>
        <taxon>Eukaryota</taxon>
        <taxon>Fungi</taxon>
        <taxon>Fungi incertae sedis</taxon>
        <taxon>Zoopagomycota</taxon>
        <taxon>Kickxellomycotina</taxon>
        <taxon>Kickxellomycetes</taxon>
        <taxon>Kickxellales</taxon>
        <taxon>Kickxellaceae</taxon>
        <taxon>Linderina</taxon>
    </lineage>
</organism>
<dbReference type="Pfam" id="PF15490">
    <property type="entry name" value="Ten1_2"/>
    <property type="match status" value="1"/>
</dbReference>
<name>A0A1Y1W7Y3_9FUNG</name>
<evidence type="ECO:0000313" key="1">
    <source>
        <dbReference type="EMBL" id="ORX69495.1"/>
    </source>
</evidence>
<comment type="caution">
    <text evidence="1">The sequence shown here is derived from an EMBL/GenBank/DDBJ whole genome shotgun (WGS) entry which is preliminary data.</text>
</comment>
<dbReference type="RefSeq" id="XP_040743183.1">
    <property type="nucleotide sequence ID" value="XM_040883671.1"/>
</dbReference>
<dbReference type="PANTHER" id="PTHR33905:SF1">
    <property type="entry name" value="CST COMPLEX SUBUNIT TEN1"/>
    <property type="match status" value="1"/>
</dbReference>
<evidence type="ECO:0008006" key="3">
    <source>
        <dbReference type="Google" id="ProtNLM"/>
    </source>
</evidence>
<dbReference type="InterPro" id="IPR012340">
    <property type="entry name" value="NA-bd_OB-fold"/>
</dbReference>
<gene>
    <name evidence="1" type="ORF">DL89DRAFT_161561</name>
</gene>
<accession>A0A1Y1W7Y3</accession>
<keyword evidence="2" id="KW-1185">Reference proteome</keyword>
<reference evidence="1 2" key="1">
    <citation type="submission" date="2016-07" db="EMBL/GenBank/DDBJ databases">
        <title>Pervasive Adenine N6-methylation of Active Genes in Fungi.</title>
        <authorList>
            <consortium name="DOE Joint Genome Institute"/>
            <person name="Mondo S.J."/>
            <person name="Dannebaum R.O."/>
            <person name="Kuo R.C."/>
            <person name="Labutti K."/>
            <person name="Haridas S."/>
            <person name="Kuo A."/>
            <person name="Salamov A."/>
            <person name="Ahrendt S.R."/>
            <person name="Lipzen A."/>
            <person name="Sullivan W."/>
            <person name="Andreopoulos W.B."/>
            <person name="Clum A."/>
            <person name="Lindquist E."/>
            <person name="Daum C."/>
            <person name="Ramamoorthy G.K."/>
            <person name="Gryganskyi A."/>
            <person name="Culley D."/>
            <person name="Magnuson J.K."/>
            <person name="James T.Y."/>
            <person name="O'Malley M.A."/>
            <person name="Stajich J.E."/>
            <person name="Spatafora J.W."/>
            <person name="Visel A."/>
            <person name="Grigoriev I.V."/>
        </authorList>
    </citation>
    <scope>NUCLEOTIDE SEQUENCE [LARGE SCALE GENOMIC DNA]</scope>
    <source>
        <strain evidence="1 2">ATCC 12442</strain>
    </source>
</reference>
<protein>
    <recommendedName>
        <fullName evidence="3">Replication factor A protein 3</fullName>
    </recommendedName>
</protein>
<dbReference type="GO" id="GO:0010521">
    <property type="term" value="F:telomerase inhibitor activity"/>
    <property type="evidence" value="ECO:0007669"/>
    <property type="project" value="TreeGrafter"/>
</dbReference>
<dbReference type="Gene3D" id="2.40.50.140">
    <property type="entry name" value="Nucleic acid-binding proteins"/>
    <property type="match status" value="1"/>
</dbReference>
<dbReference type="PANTHER" id="PTHR33905">
    <property type="entry name" value="CST COMPLEX SUBUNIT TEN1"/>
    <property type="match status" value="1"/>
</dbReference>